<dbReference type="Pfam" id="PF00130">
    <property type="entry name" value="C1_1"/>
    <property type="match status" value="1"/>
</dbReference>
<feature type="domain" description="Phorbol-ester/DAG-type" evidence="4">
    <location>
        <begin position="587"/>
        <end position="641"/>
    </location>
</feature>
<reference evidence="6" key="1">
    <citation type="submission" date="2024-06" db="EMBL/GenBank/DDBJ databases">
        <title>Multi-omics analyses provide insights into the biosynthesis of the anticancer antibiotic pleurotin in Hohenbuehelia grisea.</title>
        <authorList>
            <person name="Weaver J.A."/>
            <person name="Alberti F."/>
        </authorList>
    </citation>
    <scope>NUCLEOTIDE SEQUENCE [LARGE SCALE GENOMIC DNA]</scope>
    <source>
        <strain evidence="6">T-177</strain>
    </source>
</reference>
<feature type="region of interest" description="Disordered" evidence="3">
    <location>
        <begin position="2258"/>
        <end position="2279"/>
    </location>
</feature>
<dbReference type="CDD" id="cd00029">
    <property type="entry name" value="C1"/>
    <property type="match status" value="2"/>
</dbReference>
<evidence type="ECO:0000256" key="1">
    <source>
        <dbReference type="ARBA" id="ARBA00022723"/>
    </source>
</evidence>
<comment type="caution">
    <text evidence="5">The sequence shown here is derived from an EMBL/GenBank/DDBJ whole genome shotgun (WGS) entry which is preliminary data.</text>
</comment>
<feature type="compositionally biased region" description="Pro residues" evidence="3">
    <location>
        <begin position="1"/>
        <end position="12"/>
    </location>
</feature>
<evidence type="ECO:0000259" key="4">
    <source>
        <dbReference type="PROSITE" id="PS50081"/>
    </source>
</evidence>
<keyword evidence="2" id="KW-0862">Zinc</keyword>
<gene>
    <name evidence="5" type="ORF">HGRIS_013032</name>
</gene>
<dbReference type="Proteomes" id="UP001556367">
    <property type="component" value="Unassembled WGS sequence"/>
</dbReference>
<sequence length="2279" mass="257193">MAPKPLTSPGPPRLSVDLRSPGEDITFDVPSPTSPAAYKLQTWSFTSDNVEDPPSPTVSTHETHSERQAQKNFDQLLTLLENRHIRVTVFDTFNSSEHEDGTRDKGITAVAGAVRGFVASNVTNPVNDDDDDTSEEDKILDGIVGTLIKIQKQYMSAKASRYNLFAGSTSTRPGLLRNRHSSGKSPSPFRRSRSRHSFQFLGERSRSSSPTNERNHRIPERLSRCIALLESLITEDCRVQTAGYRPLLPQNGLQAVVLTFAQLLLDSFWHHPDIVFQISMTVIPSFEIFAKSMHMHLLTFFDEAIIRQVLQRLADRRNAHESGASAHKDADMSGHAMVPAVAIHVDTAHDDTAEHSGWKPWTSQVDEPFGLPSTEAPFQDPAIYFLSGLVSPLLAAVLDAVDIFTKPSQLEIYHFYRLIDGILSMKSDAYQDLLDVISYHTPAARYSAISLLLTFWPNALGHISVSKPFPITSYQRAMNLVERHYTDDDCYAHQFTPWSFTSSHAGMPVMSQNDCRACASPINGFGLKCPFCMCAVHFGCYDYPEGCRTMEYSSTSNNGVQRIAMFRFSDVLSTRRDTKPHFFRPQQHHFRLTNTFTLCLCFLCQNPLWGSTSQGLRCAGCSMFAHPACLQQASLTDIPLCREGHIPESRFTIEWSKLKRSCQEHYGDILSTPREEFARRSFEEMSVLHALFWTQTQILRNGLETGSIVLLQKGRDITGNWDPASHEFEIHHAARLAEELIKSGTLGVSPMVEDYLRENNLVASESTMMFDWPMLTYLISSIKSYQDSDQQRDMLTSSPSFLTAVSHTAETHPAPQPFELMQLSHMRDILATGFRLYSDYAAKHLLLHMHHLGLFQTREPITELFGGTTNPQHIHCVFPLPLGSDLSITVETLVSSVEACLLDIDLSVNEFGFLLLTRRLWPNGMATDYLLRRLTRSVLSWIIAEDEKLIIVLRDYLPKKARLPGVRTPNDPVPWPFVQNSRPTPASSVNNGGDYIALRRTLQTRYVVPWLLALHNLDPALYTNFLYEIAIGMAEEQMDEGSLGLDGADRDADHLDKILAFVTRFSQNFVAFSIFDDLFLRWAQALSVSKGYQKPMPSLSRLLHREPDSSNRMSLVHSSAQDSFVTQAGDAWLVVTNMASQSSAGFSQSMRWLVAFAHSGLDIPMSTWIEFSSLVDRFNASFNDCELFVEAAVTSIWLRSMGRQQIQGIIGSLQKRLSSFIVDSLKSGTNTERMLTFLRRSFATCLLVCGCNRDNIKSLGLVLPEEVDNLPSRRKLAGRAEANSDPVVMDMAILQAIEVYIACGVDSVTSTLAKFLYLFLSESPFFESYEIDNFILRNSTLLCTCVWRFYELQLPEISDLRANLLSRTLVVDQQPLRSVLQASLNVESSWETRLNTVNRLFRILLDLLNPAFVIEDRQWQSCVDDVIYYFFTSAWLDEKEEIRLAVDIMSKSLLPGHFHAITRCWNQYMTTMPIADRAQLVSFLVQLHAHFPQWHMLSWQVIMENFTNLESTGVDEEPRARSRTKGDNNTMIEDKMRVSLLVLSLQLIASGLCTSHSTLLKVKFYLVRALGFLDVSVATAVDGSISRIDFIAVEEMKESVYPCIKELCSVLDASHSLPEPLPTQVFTVEQRNAPALLVGSAFADVAIALIVSIKDFNVIPVLTLKSTIEALAIIIYKHDLLDKRLEHLQLPLRKAMQPILELLHADGSYEVRQMALSVVQMFVRNCPAFTRHFIGQSIESVAKLISLQSHYGQHDLLIGQAKTFIESTLSTYSDRLFYTICRHPLDAEFFTVMKLVTDPHAKGKSIQAGPLREVLLRDTLNKAAEGERESFQNVMNNLWSFVDVVYHQGYNLPLVLFVGQHLTFLGRRACEWPADALDTSPLLLMAAKIMQFNKVYCRELLPYVDIMLRTVLTRLTVNTKSLVQLVHVSSSLFRKTQPELPGQASPNNVVQIIFEILGDGLRLKTRVHPASITAMLETLTSEDHSGKALSNTYLSSFLGLVDNGFYFLLNYTWSSDRIDADFNASVAVARMILEATTRDQNIMIRLSEHAMEKPSRQGLGVRGWNIMAFAALSDQSGVWAKTVLDQVQTFSIVHHAALRSVVLSNGPLDAARTDINYAYIAIKLWILLTKMVSKKEDVDWTTWLRVWNQLWFPFQSLLNLLEDEVTAESTLATVTWSSVAELIYFIYSLRCPLVMRTIDLEGPLQRSRDAGRVPPSHKINKALRCHTEQPPEASMELVLTQMSKDLVAEEKLRAALERDTARERRGAPEKHRKDTWMPI</sequence>
<dbReference type="SMART" id="SM00109">
    <property type="entry name" value="C1"/>
    <property type="match status" value="2"/>
</dbReference>
<dbReference type="InterPro" id="IPR046349">
    <property type="entry name" value="C1-like_sf"/>
</dbReference>
<proteinExistence type="predicted"/>
<feature type="region of interest" description="Disordered" evidence="3">
    <location>
        <begin position="46"/>
        <end position="67"/>
    </location>
</feature>
<dbReference type="InterPro" id="IPR002219">
    <property type="entry name" value="PKC_DAG/PE"/>
</dbReference>
<keyword evidence="1" id="KW-0479">Metal-binding</keyword>
<protein>
    <recommendedName>
        <fullName evidence="4">Phorbol-ester/DAG-type domain-containing protein</fullName>
    </recommendedName>
</protein>
<evidence type="ECO:0000313" key="6">
    <source>
        <dbReference type="Proteomes" id="UP001556367"/>
    </source>
</evidence>
<dbReference type="Gene3D" id="3.30.60.20">
    <property type="match status" value="1"/>
</dbReference>
<evidence type="ECO:0000256" key="2">
    <source>
        <dbReference type="ARBA" id="ARBA00022833"/>
    </source>
</evidence>
<dbReference type="EMBL" id="JASNQZ010000015">
    <property type="protein sequence ID" value="KAL0946866.1"/>
    <property type="molecule type" value="Genomic_DNA"/>
</dbReference>
<dbReference type="SUPFAM" id="SSF57889">
    <property type="entry name" value="Cysteine-rich domain"/>
    <property type="match status" value="1"/>
</dbReference>
<dbReference type="PROSITE" id="PS50081">
    <property type="entry name" value="ZF_DAG_PE_2"/>
    <property type="match status" value="2"/>
</dbReference>
<feature type="region of interest" description="Disordered" evidence="3">
    <location>
        <begin position="173"/>
        <end position="194"/>
    </location>
</feature>
<feature type="region of interest" description="Disordered" evidence="3">
    <location>
        <begin position="1"/>
        <end position="33"/>
    </location>
</feature>
<name>A0ABR3IU68_9AGAR</name>
<feature type="domain" description="Phorbol-ester/DAG-type" evidence="4">
    <location>
        <begin position="492"/>
        <end position="547"/>
    </location>
</feature>
<organism evidence="5 6">
    <name type="scientific">Hohenbuehelia grisea</name>
    <dbReference type="NCBI Taxonomy" id="104357"/>
    <lineage>
        <taxon>Eukaryota</taxon>
        <taxon>Fungi</taxon>
        <taxon>Dikarya</taxon>
        <taxon>Basidiomycota</taxon>
        <taxon>Agaricomycotina</taxon>
        <taxon>Agaricomycetes</taxon>
        <taxon>Agaricomycetidae</taxon>
        <taxon>Agaricales</taxon>
        <taxon>Pleurotineae</taxon>
        <taxon>Pleurotaceae</taxon>
        <taxon>Hohenbuehelia</taxon>
    </lineage>
</organism>
<evidence type="ECO:0000256" key="3">
    <source>
        <dbReference type="SAM" id="MobiDB-lite"/>
    </source>
</evidence>
<accession>A0ABR3IU68</accession>
<evidence type="ECO:0000313" key="5">
    <source>
        <dbReference type="EMBL" id="KAL0946866.1"/>
    </source>
</evidence>
<keyword evidence="6" id="KW-1185">Reference proteome</keyword>